<accession>A0ABW0KD25</accession>
<evidence type="ECO:0000313" key="3">
    <source>
        <dbReference type="EMBL" id="MFC5450617.1"/>
    </source>
</evidence>
<keyword evidence="4" id="KW-1185">Reference proteome</keyword>
<keyword evidence="2" id="KW-1133">Transmembrane helix</keyword>
<feature type="region of interest" description="Disordered" evidence="1">
    <location>
        <begin position="65"/>
        <end position="124"/>
    </location>
</feature>
<dbReference type="RefSeq" id="WP_270885191.1">
    <property type="nucleotide sequence ID" value="NZ_JAQFVF010000088.1"/>
</dbReference>
<proteinExistence type="predicted"/>
<dbReference type="Proteomes" id="UP001596044">
    <property type="component" value="Unassembled WGS sequence"/>
</dbReference>
<evidence type="ECO:0008006" key="5">
    <source>
        <dbReference type="Google" id="ProtNLM"/>
    </source>
</evidence>
<dbReference type="EMBL" id="JBHSMJ010000026">
    <property type="protein sequence ID" value="MFC5450617.1"/>
    <property type="molecule type" value="Genomic_DNA"/>
</dbReference>
<evidence type="ECO:0000256" key="1">
    <source>
        <dbReference type="SAM" id="MobiDB-lite"/>
    </source>
</evidence>
<sequence>MKIVRWLVKIAVGTVLVTTLTIFTTWYVVNMAVEDIFRQFNLPAMGKKVQFSEFAARMAAELNIVKPREGGEQANATPKPTPTPAPSQGASPSPTSVGTIGGVQPSGSGANSATGASNQAEEDAVAVMGRAQTDADAQKKDIVISTEDFAKKKDALSSDDKMKIFSLIYSKLPQSEVQHFSAILEDGITADELKEVDQTLKKYLNEQEYKQLMDIINKY</sequence>
<protein>
    <recommendedName>
        <fullName evidence="5">Spore coat protein</fullName>
    </recommendedName>
</protein>
<organism evidence="3 4">
    <name type="scientific">Paenibacillus aestuarii</name>
    <dbReference type="NCBI Taxonomy" id="516965"/>
    <lineage>
        <taxon>Bacteria</taxon>
        <taxon>Bacillati</taxon>
        <taxon>Bacillota</taxon>
        <taxon>Bacilli</taxon>
        <taxon>Bacillales</taxon>
        <taxon>Paenibacillaceae</taxon>
        <taxon>Paenibacillus</taxon>
    </lineage>
</organism>
<evidence type="ECO:0000313" key="4">
    <source>
        <dbReference type="Proteomes" id="UP001596044"/>
    </source>
</evidence>
<name>A0ABW0KD25_9BACL</name>
<keyword evidence="2" id="KW-0812">Transmembrane</keyword>
<feature type="compositionally biased region" description="Polar residues" evidence="1">
    <location>
        <begin position="88"/>
        <end position="98"/>
    </location>
</feature>
<comment type="caution">
    <text evidence="3">The sequence shown here is derived from an EMBL/GenBank/DDBJ whole genome shotgun (WGS) entry which is preliminary data.</text>
</comment>
<evidence type="ECO:0000256" key="2">
    <source>
        <dbReference type="SAM" id="Phobius"/>
    </source>
</evidence>
<feature type="transmembrane region" description="Helical" evidence="2">
    <location>
        <begin position="6"/>
        <end position="29"/>
    </location>
</feature>
<feature type="compositionally biased region" description="Low complexity" evidence="1">
    <location>
        <begin position="106"/>
        <end position="119"/>
    </location>
</feature>
<reference evidence="4" key="1">
    <citation type="journal article" date="2019" name="Int. J. Syst. Evol. Microbiol.">
        <title>The Global Catalogue of Microorganisms (GCM) 10K type strain sequencing project: providing services to taxonomists for standard genome sequencing and annotation.</title>
        <authorList>
            <consortium name="The Broad Institute Genomics Platform"/>
            <consortium name="The Broad Institute Genome Sequencing Center for Infectious Disease"/>
            <person name="Wu L."/>
            <person name="Ma J."/>
        </authorList>
    </citation>
    <scope>NUCLEOTIDE SEQUENCE [LARGE SCALE GENOMIC DNA]</scope>
    <source>
        <strain evidence="4">KACC 11904</strain>
    </source>
</reference>
<keyword evidence="2" id="KW-0472">Membrane</keyword>
<gene>
    <name evidence="3" type="ORF">ACFPOG_20395</name>
</gene>